<keyword evidence="1" id="KW-1133">Transmembrane helix</keyword>
<name>A0A2P2QKT1_RHIMU</name>
<keyword evidence="1" id="KW-0812">Transmembrane</keyword>
<feature type="transmembrane region" description="Helical" evidence="1">
    <location>
        <begin position="12"/>
        <end position="29"/>
    </location>
</feature>
<evidence type="ECO:0000256" key="1">
    <source>
        <dbReference type="SAM" id="Phobius"/>
    </source>
</evidence>
<proteinExistence type="predicted"/>
<protein>
    <submittedName>
        <fullName evidence="2">Uncharacterized protein</fullName>
    </submittedName>
</protein>
<evidence type="ECO:0000313" key="2">
    <source>
        <dbReference type="EMBL" id="MBX67564.1"/>
    </source>
</evidence>
<dbReference type="EMBL" id="GGEC01087080">
    <property type="protein sequence ID" value="MBX67564.1"/>
    <property type="molecule type" value="Transcribed_RNA"/>
</dbReference>
<sequence>MTCFNSEHSLLPSIAELFLPFIFSSLLLAQSTL</sequence>
<accession>A0A2P2QKT1</accession>
<dbReference type="AlphaFoldDB" id="A0A2P2QKT1"/>
<organism evidence="2">
    <name type="scientific">Rhizophora mucronata</name>
    <name type="common">Asiatic mangrove</name>
    <dbReference type="NCBI Taxonomy" id="61149"/>
    <lineage>
        <taxon>Eukaryota</taxon>
        <taxon>Viridiplantae</taxon>
        <taxon>Streptophyta</taxon>
        <taxon>Embryophyta</taxon>
        <taxon>Tracheophyta</taxon>
        <taxon>Spermatophyta</taxon>
        <taxon>Magnoliopsida</taxon>
        <taxon>eudicotyledons</taxon>
        <taxon>Gunneridae</taxon>
        <taxon>Pentapetalae</taxon>
        <taxon>rosids</taxon>
        <taxon>fabids</taxon>
        <taxon>Malpighiales</taxon>
        <taxon>Rhizophoraceae</taxon>
        <taxon>Rhizophora</taxon>
    </lineage>
</organism>
<reference evidence="2" key="1">
    <citation type="submission" date="2018-02" db="EMBL/GenBank/DDBJ databases">
        <title>Rhizophora mucronata_Transcriptome.</title>
        <authorList>
            <person name="Meera S.P."/>
            <person name="Sreeshan A."/>
            <person name="Augustine A."/>
        </authorList>
    </citation>
    <scope>NUCLEOTIDE SEQUENCE</scope>
    <source>
        <tissue evidence="2">Leaf</tissue>
    </source>
</reference>
<keyword evidence="1" id="KW-0472">Membrane</keyword>